<dbReference type="KEGG" id="bsc:COCSADRAFT_315189"/>
<dbReference type="Proteomes" id="UP000016934">
    <property type="component" value="Unassembled WGS sequence"/>
</dbReference>
<dbReference type="AlphaFoldDB" id="M2SBZ9"/>
<name>M2SBZ9_COCSN</name>
<reference evidence="3" key="2">
    <citation type="journal article" date="2013" name="PLoS Genet.">
        <title>Comparative genome structure, secondary metabolite, and effector coding capacity across Cochliobolus pathogens.</title>
        <authorList>
            <person name="Condon B.J."/>
            <person name="Leng Y."/>
            <person name="Wu D."/>
            <person name="Bushley K.E."/>
            <person name="Ohm R.A."/>
            <person name="Otillar R."/>
            <person name="Martin J."/>
            <person name="Schackwitz W."/>
            <person name="Grimwood J."/>
            <person name="MohdZainudin N."/>
            <person name="Xue C."/>
            <person name="Wang R."/>
            <person name="Manning V.A."/>
            <person name="Dhillon B."/>
            <person name="Tu Z.J."/>
            <person name="Steffenson B.J."/>
            <person name="Salamov A."/>
            <person name="Sun H."/>
            <person name="Lowry S."/>
            <person name="LaButti K."/>
            <person name="Han J."/>
            <person name="Copeland A."/>
            <person name="Lindquist E."/>
            <person name="Barry K."/>
            <person name="Schmutz J."/>
            <person name="Baker S.E."/>
            <person name="Ciuffetti L.M."/>
            <person name="Grigoriev I.V."/>
            <person name="Zhong S."/>
            <person name="Turgeon B.G."/>
        </authorList>
    </citation>
    <scope>NUCLEOTIDE SEQUENCE [LARGE SCALE GENOMIC DNA]</scope>
    <source>
        <strain evidence="3">ND90Pr / ATCC 201652</strain>
    </source>
</reference>
<proteinExistence type="predicted"/>
<feature type="transmembrane region" description="Helical" evidence="1">
    <location>
        <begin position="39"/>
        <end position="68"/>
    </location>
</feature>
<protein>
    <submittedName>
        <fullName evidence="2">Uncharacterized protein</fullName>
    </submittedName>
</protein>
<reference evidence="2 3" key="1">
    <citation type="journal article" date="2012" name="PLoS Pathog.">
        <title>Diverse lifestyles and strategies of plant pathogenesis encoded in the genomes of eighteen Dothideomycetes fungi.</title>
        <authorList>
            <person name="Ohm R.A."/>
            <person name="Feau N."/>
            <person name="Henrissat B."/>
            <person name="Schoch C.L."/>
            <person name="Horwitz B.A."/>
            <person name="Barry K.W."/>
            <person name="Condon B.J."/>
            <person name="Copeland A.C."/>
            <person name="Dhillon B."/>
            <person name="Glaser F."/>
            <person name="Hesse C.N."/>
            <person name="Kosti I."/>
            <person name="LaButti K."/>
            <person name="Lindquist E.A."/>
            <person name="Lucas S."/>
            <person name="Salamov A.A."/>
            <person name="Bradshaw R.E."/>
            <person name="Ciuffetti L."/>
            <person name="Hamelin R.C."/>
            <person name="Kema G.H.J."/>
            <person name="Lawrence C."/>
            <person name="Scott J.A."/>
            <person name="Spatafora J.W."/>
            <person name="Turgeon B.G."/>
            <person name="de Wit P.J.G.M."/>
            <person name="Zhong S."/>
            <person name="Goodwin S.B."/>
            <person name="Grigoriev I.V."/>
        </authorList>
    </citation>
    <scope>NUCLEOTIDE SEQUENCE [LARGE SCALE GENOMIC DNA]</scope>
    <source>
        <strain evidence="3">ND90Pr / ATCC 201652</strain>
    </source>
</reference>
<keyword evidence="1" id="KW-0472">Membrane</keyword>
<dbReference type="HOGENOM" id="CLU_2687666_0_0_1"/>
<dbReference type="GeneID" id="19136450"/>
<evidence type="ECO:0000256" key="1">
    <source>
        <dbReference type="SAM" id="Phobius"/>
    </source>
</evidence>
<dbReference type="RefSeq" id="XP_007699392.1">
    <property type="nucleotide sequence ID" value="XM_007701202.1"/>
</dbReference>
<evidence type="ECO:0000313" key="2">
    <source>
        <dbReference type="EMBL" id="EMD64833.1"/>
    </source>
</evidence>
<sequence length="74" mass="8942">MGKENKVMEGTRKGKCKACARRWELLDPFCFIPKRCMCYLAFFLLFSFFFFFFFSCSLLFCFSFSCFLNQEMRV</sequence>
<keyword evidence="1" id="KW-1133">Transmembrane helix</keyword>
<keyword evidence="3" id="KW-1185">Reference proteome</keyword>
<evidence type="ECO:0000313" key="3">
    <source>
        <dbReference type="Proteomes" id="UP000016934"/>
    </source>
</evidence>
<dbReference type="EMBL" id="KB445642">
    <property type="protein sequence ID" value="EMD64833.1"/>
    <property type="molecule type" value="Genomic_DNA"/>
</dbReference>
<organism evidence="2 3">
    <name type="scientific">Cochliobolus sativus (strain ND90Pr / ATCC 201652)</name>
    <name type="common">Common root rot and spot blotch fungus</name>
    <name type="synonym">Bipolaris sorokiniana</name>
    <dbReference type="NCBI Taxonomy" id="665912"/>
    <lineage>
        <taxon>Eukaryota</taxon>
        <taxon>Fungi</taxon>
        <taxon>Dikarya</taxon>
        <taxon>Ascomycota</taxon>
        <taxon>Pezizomycotina</taxon>
        <taxon>Dothideomycetes</taxon>
        <taxon>Pleosporomycetidae</taxon>
        <taxon>Pleosporales</taxon>
        <taxon>Pleosporineae</taxon>
        <taxon>Pleosporaceae</taxon>
        <taxon>Bipolaris</taxon>
    </lineage>
</organism>
<gene>
    <name evidence="2" type="ORF">COCSADRAFT_315189</name>
</gene>
<keyword evidence="1" id="KW-0812">Transmembrane</keyword>
<accession>M2SBZ9</accession>